<feature type="non-terminal residue" evidence="3">
    <location>
        <position position="62"/>
    </location>
</feature>
<dbReference type="Gene3D" id="3.40.50.2300">
    <property type="match status" value="1"/>
</dbReference>
<evidence type="ECO:0000259" key="2">
    <source>
        <dbReference type="PROSITE" id="PS50110"/>
    </source>
</evidence>
<keyword evidence="1" id="KW-0597">Phosphoprotein</keyword>
<evidence type="ECO:0000313" key="3">
    <source>
        <dbReference type="EMBL" id="MBW7457414.1"/>
    </source>
</evidence>
<feature type="domain" description="Response regulatory" evidence="2">
    <location>
        <begin position="3"/>
        <end position="62"/>
    </location>
</feature>
<name>A0ABS7C914_9BACL</name>
<evidence type="ECO:0000313" key="4">
    <source>
        <dbReference type="Proteomes" id="UP001519887"/>
    </source>
</evidence>
<dbReference type="SUPFAM" id="SSF52172">
    <property type="entry name" value="CheY-like"/>
    <property type="match status" value="1"/>
</dbReference>
<dbReference type="EMBL" id="JAHZIK010000846">
    <property type="protein sequence ID" value="MBW7457414.1"/>
    <property type="molecule type" value="Genomic_DNA"/>
</dbReference>
<comment type="caution">
    <text evidence="3">The sequence shown here is derived from an EMBL/GenBank/DDBJ whole genome shotgun (WGS) entry which is preliminary data.</text>
</comment>
<evidence type="ECO:0000256" key="1">
    <source>
        <dbReference type="PROSITE-ProRule" id="PRU00169"/>
    </source>
</evidence>
<gene>
    <name evidence="3" type="ORF">K0U00_25565</name>
</gene>
<sequence length="62" mass="6979">MCRVLLVDDEFMARAGLRATFDWEGNGYRLVGEAANGMRAMKWLENGEVDILITDIAMPVMD</sequence>
<dbReference type="Proteomes" id="UP001519887">
    <property type="component" value="Unassembled WGS sequence"/>
</dbReference>
<dbReference type="Pfam" id="PF00072">
    <property type="entry name" value="Response_reg"/>
    <property type="match status" value="1"/>
</dbReference>
<dbReference type="InterPro" id="IPR001789">
    <property type="entry name" value="Sig_transdc_resp-reg_receiver"/>
</dbReference>
<keyword evidence="4" id="KW-1185">Reference proteome</keyword>
<organism evidence="3 4">
    <name type="scientific">Paenibacillus sepulcri</name>
    <dbReference type="NCBI Taxonomy" id="359917"/>
    <lineage>
        <taxon>Bacteria</taxon>
        <taxon>Bacillati</taxon>
        <taxon>Bacillota</taxon>
        <taxon>Bacilli</taxon>
        <taxon>Bacillales</taxon>
        <taxon>Paenibacillaceae</taxon>
        <taxon>Paenibacillus</taxon>
    </lineage>
</organism>
<dbReference type="InterPro" id="IPR011006">
    <property type="entry name" value="CheY-like_superfamily"/>
</dbReference>
<proteinExistence type="predicted"/>
<feature type="modified residue" description="4-aspartylphosphate" evidence="1">
    <location>
        <position position="55"/>
    </location>
</feature>
<protein>
    <submittedName>
        <fullName evidence="3">Response regulator</fullName>
    </submittedName>
</protein>
<reference evidence="3 4" key="1">
    <citation type="submission" date="2021-07" db="EMBL/GenBank/DDBJ databases">
        <title>Paenibacillus radiodurans sp. nov., isolated from the southeastern edge of Tengger Desert.</title>
        <authorList>
            <person name="Zhang G."/>
        </authorList>
    </citation>
    <scope>NUCLEOTIDE SEQUENCE [LARGE SCALE GENOMIC DNA]</scope>
    <source>
        <strain evidence="3 4">CCM 7311</strain>
    </source>
</reference>
<dbReference type="PROSITE" id="PS50110">
    <property type="entry name" value="RESPONSE_REGULATORY"/>
    <property type="match status" value="1"/>
</dbReference>
<accession>A0ABS7C914</accession>